<protein>
    <submittedName>
        <fullName evidence="9">Chaplin</fullName>
    </submittedName>
</protein>
<evidence type="ECO:0000256" key="6">
    <source>
        <dbReference type="ARBA" id="ARBA00023087"/>
    </source>
</evidence>
<feature type="chain" id="PRO_5039121540" evidence="7">
    <location>
        <begin position="20"/>
        <end position="79"/>
    </location>
</feature>
<gene>
    <name evidence="9" type="ORF">BIV57_03290</name>
</gene>
<proteinExistence type="predicted"/>
<dbReference type="AlphaFoldDB" id="A0A1J7BZJ6"/>
<evidence type="ECO:0000256" key="1">
    <source>
        <dbReference type="ARBA" id="ARBA00004191"/>
    </source>
</evidence>
<dbReference type="Pfam" id="PF03777">
    <property type="entry name" value="ChpA-C"/>
    <property type="match status" value="1"/>
</dbReference>
<feature type="domain" description="Chaplin" evidence="8">
    <location>
        <begin position="38"/>
        <end position="78"/>
    </location>
</feature>
<evidence type="ECO:0000256" key="7">
    <source>
        <dbReference type="SAM" id="SignalP"/>
    </source>
</evidence>
<keyword evidence="3" id="KW-0964">Secreted</keyword>
<dbReference type="STRING" id="1428644.BIV57_03290"/>
<evidence type="ECO:0000256" key="4">
    <source>
        <dbReference type="ARBA" id="ARBA00022729"/>
    </source>
</evidence>
<feature type="signal peptide" evidence="7">
    <location>
        <begin position="1"/>
        <end position="19"/>
    </location>
</feature>
<accession>A0A1J7BZJ6</accession>
<evidence type="ECO:0000256" key="2">
    <source>
        <dbReference type="ARBA" id="ARBA00022512"/>
    </source>
</evidence>
<sequence>MKNVKRVVALTVAAGGAFAAGAGAANAAAHSDGAATNSPGVGSGNFVQVPVHVPVNVTGNTINGIGVLNPTFGDHSHNA</sequence>
<reference evidence="9 10" key="1">
    <citation type="submission" date="2016-10" db="EMBL/GenBank/DDBJ databases">
        <title>Genome sequence of Streptomyces gilvigriseus MUSC 26.</title>
        <authorList>
            <person name="Lee L.-H."/>
            <person name="Ser H.-L."/>
        </authorList>
    </citation>
    <scope>NUCLEOTIDE SEQUENCE [LARGE SCALE GENOMIC DNA]</scope>
    <source>
        <strain evidence="9 10">MUSC 26</strain>
    </source>
</reference>
<dbReference type="PROSITE" id="PS51884">
    <property type="entry name" value="CHAPLIN"/>
    <property type="match status" value="1"/>
</dbReference>
<evidence type="ECO:0000313" key="10">
    <source>
        <dbReference type="Proteomes" id="UP000243342"/>
    </source>
</evidence>
<evidence type="ECO:0000259" key="8">
    <source>
        <dbReference type="PROSITE" id="PS51884"/>
    </source>
</evidence>
<evidence type="ECO:0000256" key="5">
    <source>
        <dbReference type="ARBA" id="ARBA00022889"/>
    </source>
</evidence>
<comment type="subcellular location">
    <subcellularLocation>
        <location evidence="1">Secreted</location>
        <location evidence="1">Cell wall</location>
    </subcellularLocation>
</comment>
<keyword evidence="2" id="KW-0134">Cell wall</keyword>
<evidence type="ECO:0000313" key="9">
    <source>
        <dbReference type="EMBL" id="OIV38905.1"/>
    </source>
</evidence>
<comment type="caution">
    <text evidence="9">The sequence shown here is derived from an EMBL/GenBank/DDBJ whole genome shotgun (WGS) entry which is preliminary data.</text>
</comment>
<keyword evidence="10" id="KW-1185">Reference proteome</keyword>
<keyword evidence="6" id="KW-0034">Amyloid</keyword>
<organism evidence="9 10">
    <name type="scientific">Mangrovactinospora gilvigrisea</name>
    <dbReference type="NCBI Taxonomy" id="1428644"/>
    <lineage>
        <taxon>Bacteria</taxon>
        <taxon>Bacillati</taxon>
        <taxon>Actinomycetota</taxon>
        <taxon>Actinomycetes</taxon>
        <taxon>Kitasatosporales</taxon>
        <taxon>Streptomycetaceae</taxon>
        <taxon>Mangrovactinospora</taxon>
    </lineage>
</organism>
<dbReference type="RefSeq" id="WP_071655115.1">
    <property type="nucleotide sequence ID" value="NZ_MLCF01000010.1"/>
</dbReference>
<dbReference type="EMBL" id="MLCF01000010">
    <property type="protein sequence ID" value="OIV38905.1"/>
    <property type="molecule type" value="Genomic_DNA"/>
</dbReference>
<evidence type="ECO:0000256" key="3">
    <source>
        <dbReference type="ARBA" id="ARBA00022525"/>
    </source>
</evidence>
<dbReference type="GO" id="GO:0007155">
    <property type="term" value="P:cell adhesion"/>
    <property type="evidence" value="ECO:0007669"/>
    <property type="project" value="UniProtKB-KW"/>
</dbReference>
<name>A0A1J7BZJ6_9ACTN</name>
<dbReference type="InterPro" id="IPR005528">
    <property type="entry name" value="ChpA-H"/>
</dbReference>
<keyword evidence="4 7" id="KW-0732">Signal</keyword>
<dbReference type="Proteomes" id="UP000243342">
    <property type="component" value="Unassembled WGS sequence"/>
</dbReference>
<keyword evidence="5" id="KW-0130">Cell adhesion</keyword>